<evidence type="ECO:0000313" key="1">
    <source>
        <dbReference type="EnsemblMetazoa" id="AQUA014941-PA"/>
    </source>
</evidence>
<proteinExistence type="predicted"/>
<name>A0A182XSY7_ANOQN</name>
<organism evidence="1 2">
    <name type="scientific">Anopheles quadriannulatus</name>
    <name type="common">Mosquito</name>
    <dbReference type="NCBI Taxonomy" id="34691"/>
    <lineage>
        <taxon>Eukaryota</taxon>
        <taxon>Metazoa</taxon>
        <taxon>Ecdysozoa</taxon>
        <taxon>Arthropoda</taxon>
        <taxon>Hexapoda</taxon>
        <taxon>Insecta</taxon>
        <taxon>Pterygota</taxon>
        <taxon>Neoptera</taxon>
        <taxon>Endopterygota</taxon>
        <taxon>Diptera</taxon>
        <taxon>Nematocera</taxon>
        <taxon>Culicoidea</taxon>
        <taxon>Culicidae</taxon>
        <taxon>Anophelinae</taxon>
        <taxon>Anopheles</taxon>
    </lineage>
</organism>
<dbReference type="AlphaFoldDB" id="A0A182XSY7"/>
<reference evidence="1" key="1">
    <citation type="submission" date="2020-05" db="UniProtKB">
        <authorList>
            <consortium name="EnsemblMetazoa"/>
        </authorList>
    </citation>
    <scope>IDENTIFICATION</scope>
    <source>
        <strain evidence="1">SANGQUA</strain>
    </source>
</reference>
<evidence type="ECO:0000313" key="2">
    <source>
        <dbReference type="Proteomes" id="UP000076407"/>
    </source>
</evidence>
<dbReference type="EnsemblMetazoa" id="AQUA014941-RA">
    <property type="protein sequence ID" value="AQUA014941-PA"/>
    <property type="gene ID" value="AQUA014941"/>
</dbReference>
<protein>
    <submittedName>
        <fullName evidence="1">Uncharacterized protein</fullName>
    </submittedName>
</protein>
<dbReference type="VEuPathDB" id="VectorBase:AQUA014941"/>
<sequence>MQLFVWWKQRKSRFPSSGSGGPRQATELTITRMPHWKWIHGTLPPRYRLFQYYRHIPMCLKLKSYVSWTMRSSLYSVRQRIKKKNKEGQWQRSNNMYIPLLYR</sequence>
<accession>A0A182XSY7</accession>
<keyword evidence="2" id="KW-1185">Reference proteome</keyword>
<dbReference type="Proteomes" id="UP000076407">
    <property type="component" value="Unassembled WGS sequence"/>
</dbReference>